<keyword evidence="3" id="KW-1185">Reference proteome</keyword>
<name>M3VGV1_GORML</name>
<proteinExistence type="predicted"/>
<organism evidence="2 3">
    <name type="scientific">Gordonia malaquae NBRC 108250</name>
    <dbReference type="NCBI Taxonomy" id="1223542"/>
    <lineage>
        <taxon>Bacteria</taxon>
        <taxon>Bacillati</taxon>
        <taxon>Actinomycetota</taxon>
        <taxon>Actinomycetes</taxon>
        <taxon>Mycobacteriales</taxon>
        <taxon>Gordoniaceae</taxon>
        <taxon>Gordonia</taxon>
    </lineage>
</organism>
<dbReference type="EMBL" id="BAOP01000030">
    <property type="protein sequence ID" value="GAC81219.1"/>
    <property type="molecule type" value="Genomic_DNA"/>
</dbReference>
<reference evidence="2 3" key="1">
    <citation type="submission" date="2013-02" db="EMBL/GenBank/DDBJ databases">
        <title>Whole genome shotgun sequence of Gordonia malaquae NBRC 108250.</title>
        <authorList>
            <person name="Yoshida I."/>
            <person name="Hosoyama A."/>
            <person name="Tsuchikane K."/>
            <person name="Ando Y."/>
            <person name="Baba S."/>
            <person name="Ohji S."/>
            <person name="Hamada M."/>
            <person name="Tamura T."/>
            <person name="Yamazoe A."/>
            <person name="Yamazaki S."/>
            <person name="Fujita N."/>
        </authorList>
    </citation>
    <scope>NUCLEOTIDE SEQUENCE [LARGE SCALE GENOMIC DNA]</scope>
    <source>
        <strain evidence="2 3">NBRC 108250</strain>
    </source>
</reference>
<dbReference type="Pfam" id="PF14594">
    <property type="entry name" value="Sipho_Gp37"/>
    <property type="match status" value="1"/>
</dbReference>
<evidence type="ECO:0000259" key="1">
    <source>
        <dbReference type="Pfam" id="PF14594"/>
    </source>
</evidence>
<gene>
    <name evidence="2" type="ORF">GM1_030_00480</name>
</gene>
<dbReference type="RefSeq" id="WP_008380809.1">
    <property type="nucleotide sequence ID" value="NZ_BAOP01000030.1"/>
</dbReference>
<sequence length="386" mass="41318">MMLPILSLADRDNRLIGELPYTDLDVVWTWNQVGTGSVIVPELHPLFGQIAALTDEVVLARVDHRRPWTGRVTEMDLQLDRNRGSWQMELTLVDDWIWLKALLARQNPLGTLNQQGYAEFDTRTGPAETVIKAILADIVVRTGVPIVIAPAPDPDPSPIVTIKARMDTVAELIEDALAAANLGLTVTTLGPGDEPPPTLADSGVAPGTVIVDAVPMRVQPWLLWDEAELVKGNLTFTAPTAHTATIGGTGDGVNKQYTQLRDDDLAASLGKYGLPEIYVDAGTSDPVAKGAATLAGVRGGITANFTVEDAMPWSAWDDYQLGDLAGGQVAGIDWRSPISQIKLAASDNGEVGYTPRIGAPTPPPEAVVVQAVRKLAANVAAERRRR</sequence>
<feature type="domain" description="Gp28/Gp37-like" evidence="1">
    <location>
        <begin position="8"/>
        <end position="358"/>
    </location>
</feature>
<dbReference type="AlphaFoldDB" id="M3VGV1"/>
<accession>M3VGV1</accession>
<protein>
    <recommendedName>
        <fullName evidence="1">Gp28/Gp37-like domain-containing protein</fullName>
    </recommendedName>
</protein>
<dbReference type="OrthoDB" id="4774459at2"/>
<evidence type="ECO:0000313" key="3">
    <source>
        <dbReference type="Proteomes" id="UP000035009"/>
    </source>
</evidence>
<dbReference type="Proteomes" id="UP000035009">
    <property type="component" value="Unassembled WGS sequence"/>
</dbReference>
<comment type="caution">
    <text evidence="2">The sequence shown here is derived from an EMBL/GenBank/DDBJ whole genome shotgun (WGS) entry which is preliminary data.</text>
</comment>
<evidence type="ECO:0000313" key="2">
    <source>
        <dbReference type="EMBL" id="GAC81219.1"/>
    </source>
</evidence>
<dbReference type="InterPro" id="IPR029432">
    <property type="entry name" value="Gp28/Gp37-like_dom"/>
</dbReference>
<dbReference type="STRING" id="410332.SAMN04488550_4117"/>